<dbReference type="InterPro" id="IPR019887">
    <property type="entry name" value="Tscrpt_reg_AsnC/Lrp_C"/>
</dbReference>
<dbReference type="InterPro" id="IPR011008">
    <property type="entry name" value="Dimeric_a/b-barrel"/>
</dbReference>
<dbReference type="EMBL" id="CP002292">
    <property type="protein sequence ID" value="ADP72289.1"/>
    <property type="molecule type" value="Genomic_DNA"/>
</dbReference>
<dbReference type="SUPFAM" id="SSF54909">
    <property type="entry name" value="Dimeric alpha+beta barrel"/>
    <property type="match status" value="1"/>
</dbReference>
<gene>
    <name evidence="5" type="ordered locus">Rvan_3086</name>
</gene>
<dbReference type="Pfam" id="PF13404">
    <property type="entry name" value="HTH_AsnC-type"/>
    <property type="match status" value="1"/>
</dbReference>
<dbReference type="PANTHER" id="PTHR30154">
    <property type="entry name" value="LEUCINE-RESPONSIVE REGULATORY PROTEIN"/>
    <property type="match status" value="1"/>
</dbReference>
<protein>
    <submittedName>
        <fullName evidence="5">Transcriptional regulator, AsnC family</fullName>
    </submittedName>
</protein>
<dbReference type="InterPro" id="IPR036388">
    <property type="entry name" value="WH-like_DNA-bd_sf"/>
</dbReference>
<dbReference type="eggNOG" id="COG1522">
    <property type="taxonomic scope" value="Bacteria"/>
</dbReference>
<accession>E3I0W6</accession>
<dbReference type="AlphaFoldDB" id="E3I0W6"/>
<dbReference type="SUPFAM" id="SSF46785">
    <property type="entry name" value="Winged helix' DNA-binding domain"/>
    <property type="match status" value="1"/>
</dbReference>
<dbReference type="InterPro" id="IPR000485">
    <property type="entry name" value="AsnC-type_HTH_dom"/>
</dbReference>
<dbReference type="InterPro" id="IPR019888">
    <property type="entry name" value="Tscrpt_reg_AsnC-like"/>
</dbReference>
<dbReference type="CDD" id="cd00090">
    <property type="entry name" value="HTH_ARSR"/>
    <property type="match status" value="1"/>
</dbReference>
<dbReference type="InterPro" id="IPR011991">
    <property type="entry name" value="ArsR-like_HTH"/>
</dbReference>
<sequence>MQIIAVDLTSLKEASCAKRSKKLTKCRRPLAKCQIMPLDETNRRLIALLRENARMPVATLAAILGLSRATVQNRIDRLVHDGVITGFTVALRREAEPDAVCAIMLIQVEGEKTEHIYKALRGFPEAVAIHTTNGRWDFVVELRTPDLETFDRVLRRIRELKGISSSETSLLLSSNRR</sequence>
<dbReference type="Proteomes" id="UP000001399">
    <property type="component" value="Chromosome"/>
</dbReference>
<evidence type="ECO:0000256" key="1">
    <source>
        <dbReference type="ARBA" id="ARBA00023015"/>
    </source>
</evidence>
<dbReference type="GO" id="GO:0043200">
    <property type="term" value="P:response to amino acid"/>
    <property type="evidence" value="ECO:0007669"/>
    <property type="project" value="TreeGrafter"/>
</dbReference>
<evidence type="ECO:0000313" key="5">
    <source>
        <dbReference type="EMBL" id="ADP72289.1"/>
    </source>
</evidence>
<evidence type="ECO:0000259" key="4">
    <source>
        <dbReference type="PROSITE" id="PS50956"/>
    </source>
</evidence>
<keyword evidence="6" id="KW-1185">Reference proteome</keyword>
<dbReference type="STRING" id="648757.Rvan_3086"/>
<dbReference type="PROSITE" id="PS50956">
    <property type="entry name" value="HTH_ASNC_2"/>
    <property type="match status" value="1"/>
</dbReference>
<evidence type="ECO:0000256" key="2">
    <source>
        <dbReference type="ARBA" id="ARBA00023125"/>
    </source>
</evidence>
<reference evidence="6" key="1">
    <citation type="journal article" date="2011" name="J. Bacteriol.">
        <title>Genome sequences of eight morphologically diverse alphaproteobacteria.</title>
        <authorList>
            <consortium name="US DOE Joint Genome Institute"/>
            <person name="Brown P.J."/>
            <person name="Kysela D.T."/>
            <person name="Buechlein A."/>
            <person name="Hemmerich C."/>
            <person name="Brun Y.V."/>
        </authorList>
    </citation>
    <scope>NUCLEOTIDE SEQUENCE [LARGE SCALE GENOMIC DNA]</scope>
    <source>
        <strain evidence="6">ATCC 17100 / ATH 3.1.1 / DSM 162 / LMG 4299</strain>
    </source>
</reference>
<organism evidence="5 6">
    <name type="scientific">Rhodomicrobium vannielii (strain ATCC 17100 / DSM 162 / LMG 4299 / NCIMB 10020 / ATH 3.1.1)</name>
    <dbReference type="NCBI Taxonomy" id="648757"/>
    <lineage>
        <taxon>Bacteria</taxon>
        <taxon>Pseudomonadati</taxon>
        <taxon>Pseudomonadota</taxon>
        <taxon>Alphaproteobacteria</taxon>
        <taxon>Hyphomicrobiales</taxon>
        <taxon>Hyphomicrobiaceae</taxon>
        <taxon>Rhodomicrobium</taxon>
    </lineage>
</organism>
<keyword evidence="1" id="KW-0805">Transcription regulation</keyword>
<dbReference type="GO" id="GO:0006355">
    <property type="term" value="P:regulation of DNA-templated transcription"/>
    <property type="evidence" value="ECO:0007669"/>
    <property type="project" value="UniProtKB-ARBA"/>
</dbReference>
<dbReference type="SMART" id="SM00344">
    <property type="entry name" value="HTH_ASNC"/>
    <property type="match status" value="1"/>
</dbReference>
<dbReference type="PANTHER" id="PTHR30154:SF34">
    <property type="entry name" value="TRANSCRIPTIONAL REGULATOR AZLB"/>
    <property type="match status" value="1"/>
</dbReference>
<proteinExistence type="predicted"/>
<dbReference type="InterPro" id="IPR036390">
    <property type="entry name" value="WH_DNA-bd_sf"/>
</dbReference>
<feature type="domain" description="HTH asnC-type" evidence="4">
    <location>
        <begin position="38"/>
        <end position="124"/>
    </location>
</feature>
<dbReference type="GO" id="GO:0005829">
    <property type="term" value="C:cytosol"/>
    <property type="evidence" value="ECO:0007669"/>
    <property type="project" value="TreeGrafter"/>
</dbReference>
<dbReference type="GO" id="GO:0043565">
    <property type="term" value="F:sequence-specific DNA binding"/>
    <property type="evidence" value="ECO:0007669"/>
    <property type="project" value="InterPro"/>
</dbReference>
<keyword evidence="3" id="KW-0804">Transcription</keyword>
<dbReference type="HOGENOM" id="CLU_091233_5_3_5"/>
<dbReference type="Gene3D" id="1.10.10.10">
    <property type="entry name" value="Winged helix-like DNA-binding domain superfamily/Winged helix DNA-binding domain"/>
    <property type="match status" value="1"/>
</dbReference>
<name>E3I0W6_RHOVT</name>
<dbReference type="KEGG" id="rva:Rvan_3086"/>
<evidence type="ECO:0000313" key="6">
    <source>
        <dbReference type="Proteomes" id="UP000001399"/>
    </source>
</evidence>
<dbReference type="PRINTS" id="PR00033">
    <property type="entry name" value="HTHASNC"/>
</dbReference>
<dbReference type="Gene3D" id="3.30.70.920">
    <property type="match status" value="1"/>
</dbReference>
<dbReference type="Pfam" id="PF01037">
    <property type="entry name" value="AsnC_trans_reg"/>
    <property type="match status" value="1"/>
</dbReference>
<keyword evidence="2" id="KW-0238">DNA-binding</keyword>
<evidence type="ECO:0000256" key="3">
    <source>
        <dbReference type="ARBA" id="ARBA00023163"/>
    </source>
</evidence>